<dbReference type="FunFam" id="3.40.50.10380:FF:000003">
    <property type="entry name" value="NADP-dependent malic enzyme"/>
    <property type="match status" value="1"/>
</dbReference>
<dbReference type="OrthoDB" id="9805787at2"/>
<dbReference type="Pfam" id="PF03949">
    <property type="entry name" value="Malic_M"/>
    <property type="match status" value="1"/>
</dbReference>
<evidence type="ECO:0000256" key="7">
    <source>
        <dbReference type="ARBA" id="ARBA00023268"/>
    </source>
</evidence>
<comment type="caution">
    <text evidence="14">The sequence shown here is derived from an EMBL/GenBank/DDBJ whole genome shotgun (WGS) entry which is preliminary data.</text>
</comment>
<feature type="domain" description="Malic enzyme N-terminal" evidence="13">
    <location>
        <begin position="19"/>
        <end position="152"/>
    </location>
</feature>
<dbReference type="RefSeq" id="WP_121287398.1">
    <property type="nucleotide sequence ID" value="NZ_RCCK01000015.1"/>
</dbReference>
<dbReference type="InterPro" id="IPR045213">
    <property type="entry name" value="Malic_NAD-bd_bact_type"/>
</dbReference>
<feature type="binding site" evidence="9">
    <location>
        <position position="138"/>
    </location>
    <ligand>
        <name>a divalent metal cation</name>
        <dbReference type="ChEBI" id="CHEBI:60240"/>
    </ligand>
</feature>
<dbReference type="SUPFAM" id="SSF53659">
    <property type="entry name" value="Isocitrate/Isopropylmalate dehydrogenase-like"/>
    <property type="match status" value="1"/>
</dbReference>
<feature type="region of interest" description="Disordered" evidence="11">
    <location>
        <begin position="1"/>
        <end position="29"/>
    </location>
</feature>
<dbReference type="InterPro" id="IPR042113">
    <property type="entry name" value="P_AcTrfase_dom1"/>
</dbReference>
<dbReference type="Proteomes" id="UP000273898">
    <property type="component" value="Unassembled WGS sequence"/>
</dbReference>
<dbReference type="InterPro" id="IPR012302">
    <property type="entry name" value="Malic_NAD-bd"/>
</dbReference>
<dbReference type="Pfam" id="PF01515">
    <property type="entry name" value="PTA_PTB"/>
    <property type="match status" value="1"/>
</dbReference>
<dbReference type="InterPro" id="IPR012301">
    <property type="entry name" value="Malic_N_dom"/>
</dbReference>
<dbReference type="SUPFAM" id="SSF51735">
    <property type="entry name" value="NAD(P)-binding Rossmann-fold domains"/>
    <property type="match status" value="1"/>
</dbReference>
<dbReference type="InterPro" id="IPR042112">
    <property type="entry name" value="P_AcTrfase_dom2"/>
</dbReference>
<accession>A0A497XRJ4</accession>
<feature type="binding site" evidence="9">
    <location>
        <position position="137"/>
    </location>
    <ligand>
        <name>a divalent metal cation</name>
        <dbReference type="ChEBI" id="CHEBI:60240"/>
    </ligand>
</feature>
<dbReference type="PANTHER" id="PTHR43237">
    <property type="entry name" value="NADP-DEPENDENT MALIC ENZYME"/>
    <property type="match status" value="1"/>
</dbReference>
<feature type="active site" description="Proton acceptor" evidence="8">
    <location>
        <position position="95"/>
    </location>
</feature>
<feature type="domain" description="Malic enzyme NAD-binding" evidence="12">
    <location>
        <begin position="164"/>
        <end position="401"/>
    </location>
</feature>
<evidence type="ECO:0000256" key="2">
    <source>
        <dbReference type="ARBA" id="ARBA00001946"/>
    </source>
</evidence>
<evidence type="ECO:0000256" key="4">
    <source>
        <dbReference type="ARBA" id="ARBA00008756"/>
    </source>
</evidence>
<dbReference type="AlphaFoldDB" id="A0A497XRJ4"/>
<reference evidence="14 16" key="1">
    <citation type="submission" date="2018-10" db="EMBL/GenBank/DDBJ databases">
        <title>Genomic Encyclopedia of Archaeal and Bacterial Type Strains, Phase II (KMG-II): from individual species to whole genera.</title>
        <authorList>
            <person name="Goeker M."/>
        </authorList>
    </citation>
    <scope>NUCLEOTIDE SEQUENCE [LARGE SCALE GENOMIC DNA]</scope>
    <source>
        <strain evidence="14 16">DSM 19624</strain>
    </source>
</reference>
<evidence type="ECO:0000256" key="1">
    <source>
        <dbReference type="ARBA" id="ARBA00001936"/>
    </source>
</evidence>
<keyword evidence="7" id="KW-0511">Multifunctional enzyme</keyword>
<dbReference type="EMBL" id="SOPX01000005">
    <property type="protein sequence ID" value="TFB28625.1"/>
    <property type="molecule type" value="Genomic_DNA"/>
</dbReference>
<dbReference type="EMBL" id="RCCK01000015">
    <property type="protein sequence ID" value="RLJ71837.1"/>
    <property type="molecule type" value="Genomic_DNA"/>
</dbReference>
<dbReference type="PIRSF" id="PIRSF036684">
    <property type="entry name" value="ME_PTA"/>
    <property type="match status" value="1"/>
</dbReference>
<evidence type="ECO:0000256" key="10">
    <source>
        <dbReference type="PIRSR" id="PIRSR036684-3"/>
    </source>
</evidence>
<comment type="similarity">
    <text evidence="3">In the N-terminal section; belongs to the malic enzymes family.</text>
</comment>
<evidence type="ECO:0000259" key="12">
    <source>
        <dbReference type="SMART" id="SM00919"/>
    </source>
</evidence>
<dbReference type="SUPFAM" id="SSF53223">
    <property type="entry name" value="Aminoacid dehydrogenase-like, N-terminal domain"/>
    <property type="match status" value="1"/>
</dbReference>
<dbReference type="CDD" id="cd05311">
    <property type="entry name" value="NAD_bind_2_malic_enz"/>
    <property type="match status" value="1"/>
</dbReference>
<dbReference type="GO" id="GO:0016746">
    <property type="term" value="F:acyltransferase activity"/>
    <property type="evidence" value="ECO:0007669"/>
    <property type="project" value="InterPro"/>
</dbReference>
<dbReference type="GO" id="GO:0051287">
    <property type="term" value="F:NAD binding"/>
    <property type="evidence" value="ECO:0007669"/>
    <property type="project" value="InterPro"/>
</dbReference>
<dbReference type="PANTHER" id="PTHR43237:SF4">
    <property type="entry name" value="NADP-DEPENDENT MALIC ENZYME"/>
    <property type="match status" value="1"/>
</dbReference>
<comment type="cofactor">
    <cofactor evidence="2">
        <name>Mg(2+)</name>
        <dbReference type="ChEBI" id="CHEBI:18420"/>
    </cofactor>
</comment>
<dbReference type="SMART" id="SM00919">
    <property type="entry name" value="Malic_M"/>
    <property type="match status" value="1"/>
</dbReference>
<keyword evidence="5 9" id="KW-0479">Metal-binding</keyword>
<dbReference type="FunFam" id="3.40.50.720:FF:000095">
    <property type="entry name" value="NADP-dependent malic enzyme"/>
    <property type="match status" value="1"/>
</dbReference>
<dbReference type="Gene3D" id="3.40.50.10380">
    <property type="entry name" value="Malic enzyme, N-terminal domain"/>
    <property type="match status" value="1"/>
</dbReference>
<evidence type="ECO:0000259" key="13">
    <source>
        <dbReference type="SMART" id="SM01274"/>
    </source>
</evidence>
<name>A0A497XRJ4_9SPHI</name>
<dbReference type="Pfam" id="PF00390">
    <property type="entry name" value="malic"/>
    <property type="match status" value="1"/>
</dbReference>
<organism evidence="14 16">
    <name type="scientific">Pedobacter alluvionis</name>
    <dbReference type="NCBI Taxonomy" id="475253"/>
    <lineage>
        <taxon>Bacteria</taxon>
        <taxon>Pseudomonadati</taxon>
        <taxon>Bacteroidota</taxon>
        <taxon>Sphingobacteriia</taxon>
        <taxon>Sphingobacteriales</taxon>
        <taxon>Sphingobacteriaceae</taxon>
        <taxon>Pedobacter</taxon>
    </lineage>
</organism>
<protein>
    <submittedName>
        <fullName evidence="14 15">NADP-dependent malic enzyme</fullName>
    </submittedName>
</protein>
<dbReference type="GO" id="GO:0004470">
    <property type="term" value="F:malic enzyme activity"/>
    <property type="evidence" value="ECO:0007669"/>
    <property type="project" value="InterPro"/>
</dbReference>
<evidence type="ECO:0000256" key="6">
    <source>
        <dbReference type="ARBA" id="ARBA00023002"/>
    </source>
</evidence>
<evidence type="ECO:0000313" key="17">
    <source>
        <dbReference type="Proteomes" id="UP000297429"/>
    </source>
</evidence>
<gene>
    <name evidence="14" type="ORF">BCL90_4654</name>
    <name evidence="15" type="ORF">E3V97_21090</name>
</gene>
<dbReference type="InterPro" id="IPR037062">
    <property type="entry name" value="Malic_N_dom_sf"/>
</dbReference>
<dbReference type="GO" id="GO:0006108">
    <property type="term" value="P:malate metabolic process"/>
    <property type="evidence" value="ECO:0007669"/>
    <property type="project" value="InterPro"/>
</dbReference>
<dbReference type="Proteomes" id="UP000297429">
    <property type="component" value="Unassembled WGS sequence"/>
</dbReference>
<dbReference type="InterPro" id="IPR036291">
    <property type="entry name" value="NAD(P)-bd_dom_sf"/>
</dbReference>
<dbReference type="InterPro" id="IPR046346">
    <property type="entry name" value="Aminoacid_DH-like_N_sf"/>
</dbReference>
<dbReference type="Gene3D" id="3.40.50.10750">
    <property type="entry name" value="Isocitrate/Isopropylmalate dehydrogenase-like"/>
    <property type="match status" value="1"/>
</dbReference>
<evidence type="ECO:0000256" key="11">
    <source>
        <dbReference type="SAM" id="MobiDB-lite"/>
    </source>
</evidence>
<dbReference type="SMART" id="SM01274">
    <property type="entry name" value="malic"/>
    <property type="match status" value="1"/>
</dbReference>
<feature type="binding site" evidence="10">
    <location>
        <position position="163"/>
    </location>
    <ligand>
        <name>a divalent metal cation</name>
        <dbReference type="ChEBI" id="CHEBI:60240"/>
    </ligand>
</feature>
<evidence type="ECO:0000313" key="16">
    <source>
        <dbReference type="Proteomes" id="UP000273898"/>
    </source>
</evidence>
<keyword evidence="6" id="KW-0560">Oxidoreductase</keyword>
<feature type="compositionally biased region" description="Basic and acidic residues" evidence="11">
    <location>
        <begin position="1"/>
        <end position="12"/>
    </location>
</feature>
<evidence type="ECO:0000256" key="5">
    <source>
        <dbReference type="ARBA" id="ARBA00022723"/>
    </source>
</evidence>
<evidence type="ECO:0000256" key="9">
    <source>
        <dbReference type="PIRSR" id="PIRSR036684-2"/>
    </source>
</evidence>
<evidence type="ECO:0000256" key="3">
    <source>
        <dbReference type="ARBA" id="ARBA00007686"/>
    </source>
</evidence>
<dbReference type="GO" id="GO:0016616">
    <property type="term" value="F:oxidoreductase activity, acting on the CH-OH group of donors, NAD or NADP as acceptor"/>
    <property type="evidence" value="ECO:0007669"/>
    <property type="project" value="InterPro"/>
</dbReference>
<proteinExistence type="inferred from homology"/>
<dbReference type="Gene3D" id="3.40.50.10950">
    <property type="match status" value="1"/>
</dbReference>
<evidence type="ECO:0000256" key="8">
    <source>
        <dbReference type="PIRSR" id="PIRSR036684-1"/>
    </source>
</evidence>
<feature type="binding site" evidence="10">
    <location>
        <begin position="77"/>
        <end position="84"/>
    </location>
    <ligand>
        <name>NADP(+)</name>
        <dbReference type="ChEBI" id="CHEBI:58349"/>
    </ligand>
</feature>
<keyword evidence="10" id="KW-0521">NADP</keyword>
<keyword evidence="17" id="KW-1185">Reference proteome</keyword>
<evidence type="ECO:0000313" key="14">
    <source>
        <dbReference type="EMBL" id="RLJ71837.1"/>
    </source>
</evidence>
<feature type="binding site" evidence="10">
    <location>
        <position position="288"/>
    </location>
    <ligand>
        <name>NADP(+)</name>
        <dbReference type="ChEBI" id="CHEBI:58349"/>
    </ligand>
</feature>
<comment type="cofactor">
    <cofactor evidence="1">
        <name>Mn(2+)</name>
        <dbReference type="ChEBI" id="CHEBI:29035"/>
    </cofactor>
</comment>
<sequence>MSNTNRKQDALDYHSQGRPGKIQVVPTKPTTSQRDLTLAYSPGVAEPCLKIANNTEDVYKYTAKGNLVAVISNGTAVLGLGNIGPEASKPVMEGKGLLFKIFSDIDVFDLELDTENVDDFVKIVKALEPTFGGINLEDIKAPECFEIERRLKQEMNIPVMHDDQHGTAIISGAALLNACEIQKKKIDKIQVVVSGAGAAAVSCSKMYLSLGVKKENLVMFDINGLIDIHRTDLDDIRMSFATTRKGISNIGEAMKGADVFIGLSAANVISPDMLVGMAKNPIVFAMANPNPEIAYEVAIKTRKDLIMATGRSDYPNQVNNVLGFPYIFRGALDVRATSINEAMKIAAVRAIAELAKKSVPEAVNLAYNARNLKFGRDYIIPKPVDFRLITEVSTAVAKAAIESGVARKIITDWDAYNEELRKRLGLDDAIMRAVTTKAKMDPKRVVFAEADNYKILKAAQIVKDENIAIPILLGNKEKIQAIIDEHALELGGVEIIDQMQNPEKTQQYAEALFKKRQRKGVSSMRDATKLLRDRNYYGASMVEFGEADAMISGLTKNYGATIKPALQVIGVEPGVKRVAGMYMMMTKKGPVFFGDTTVNVDPTAEELVDITLLIDKSVKQFNIKPRIALLSYSNFGSNDGVTPNKVRETVRLLHQNHPEIVVDGEMQGNFAINNELLQDNFPFSTLADAPANTLVFPNLEAGNIAYKLLQELGGAEAVGPILLGLNKPVHIVQLGSSVREIVNMVTIAVVDVQAKEEIATSKRKGIFGKTTKK</sequence>
<reference evidence="15 17" key="2">
    <citation type="submission" date="2019-03" db="EMBL/GenBank/DDBJ databases">
        <authorList>
            <person name="He R.-H."/>
        </authorList>
    </citation>
    <scope>NUCLEOTIDE SEQUENCE [LARGE SCALE GENOMIC DNA]</scope>
    <source>
        <strain evidence="15 17">DSM 19624</strain>
    </source>
</reference>
<evidence type="ECO:0000313" key="15">
    <source>
        <dbReference type="EMBL" id="TFB28625.1"/>
    </source>
</evidence>
<dbReference type="InterPro" id="IPR012188">
    <property type="entry name" value="ME_PTA"/>
</dbReference>
<comment type="similarity">
    <text evidence="4">In the C-terminal section; belongs to the phosphate acetyltransferase and butyryltransferase family.</text>
</comment>
<dbReference type="InterPro" id="IPR051674">
    <property type="entry name" value="Malate_Decarboxylase"/>
</dbReference>
<dbReference type="Gene3D" id="3.40.50.720">
    <property type="entry name" value="NAD(P)-binding Rossmann-like Domain"/>
    <property type="match status" value="1"/>
</dbReference>
<dbReference type="GO" id="GO:0046872">
    <property type="term" value="F:metal ion binding"/>
    <property type="evidence" value="ECO:0007669"/>
    <property type="project" value="UniProtKB-KW"/>
</dbReference>
<dbReference type="InterPro" id="IPR002505">
    <property type="entry name" value="PTA_PTB"/>
</dbReference>